<evidence type="ECO:0000313" key="2">
    <source>
        <dbReference type="EMBL" id="MFC7403700.1"/>
    </source>
</evidence>
<accession>A0ABW2Q2I1</accession>
<dbReference type="InterPro" id="IPR013321">
    <property type="entry name" value="Arc_rbn_hlx_hlx"/>
</dbReference>
<evidence type="ECO:0000256" key="1">
    <source>
        <dbReference type="SAM" id="MobiDB-lite"/>
    </source>
</evidence>
<proteinExistence type="predicted"/>
<dbReference type="InterPro" id="IPR010985">
    <property type="entry name" value="Ribbon_hlx_hlx"/>
</dbReference>
<dbReference type="RefSeq" id="WP_382390409.1">
    <property type="nucleotide sequence ID" value="NZ_JBHTCQ010000001.1"/>
</dbReference>
<name>A0ABW2Q2I1_9MICO</name>
<dbReference type="Gene3D" id="1.10.1220.10">
    <property type="entry name" value="Met repressor-like"/>
    <property type="match status" value="1"/>
</dbReference>
<comment type="caution">
    <text evidence="2">The sequence shown here is derived from an EMBL/GenBank/DDBJ whole genome shotgun (WGS) entry which is preliminary data.</text>
</comment>
<evidence type="ECO:0000313" key="3">
    <source>
        <dbReference type="Proteomes" id="UP001596455"/>
    </source>
</evidence>
<feature type="region of interest" description="Disordered" evidence="1">
    <location>
        <begin position="141"/>
        <end position="166"/>
    </location>
</feature>
<sequence length="166" mass="17481">MDLGPYLSSLQQALAATTQTSSAEVQEAADRLAHSLEAALRLTLMELAADVAAEVTVQLDGDVVEVRLRGGSPEVVVQRRPRPAEVPLPPPPPPPLLPEDEGGTARISLRLPEGLKGQVDKSAAREGVSVNTWLVRTVQHAVSEPSESAGTTTAPTGGRRLSGWAR</sequence>
<dbReference type="SUPFAM" id="SSF47598">
    <property type="entry name" value="Ribbon-helix-helix"/>
    <property type="match status" value="1"/>
</dbReference>
<reference evidence="3" key="1">
    <citation type="journal article" date="2019" name="Int. J. Syst. Evol. Microbiol.">
        <title>The Global Catalogue of Microorganisms (GCM) 10K type strain sequencing project: providing services to taxonomists for standard genome sequencing and annotation.</title>
        <authorList>
            <consortium name="The Broad Institute Genomics Platform"/>
            <consortium name="The Broad Institute Genome Sequencing Center for Infectious Disease"/>
            <person name="Wu L."/>
            <person name="Ma J."/>
        </authorList>
    </citation>
    <scope>NUCLEOTIDE SEQUENCE [LARGE SCALE GENOMIC DNA]</scope>
    <source>
        <strain evidence="3">JCM 1490</strain>
    </source>
</reference>
<gene>
    <name evidence="2" type="ORF">ACFQQL_01160</name>
</gene>
<protein>
    <recommendedName>
        <fullName evidence="4">Toxin-antitoxin system HicB family antitoxin</fullName>
    </recommendedName>
</protein>
<dbReference type="Proteomes" id="UP001596455">
    <property type="component" value="Unassembled WGS sequence"/>
</dbReference>
<feature type="region of interest" description="Disordered" evidence="1">
    <location>
        <begin position="71"/>
        <end position="104"/>
    </location>
</feature>
<feature type="compositionally biased region" description="Pro residues" evidence="1">
    <location>
        <begin position="84"/>
        <end position="97"/>
    </location>
</feature>
<feature type="compositionally biased region" description="Low complexity" evidence="1">
    <location>
        <begin position="149"/>
        <end position="158"/>
    </location>
</feature>
<evidence type="ECO:0008006" key="4">
    <source>
        <dbReference type="Google" id="ProtNLM"/>
    </source>
</evidence>
<organism evidence="2 3">
    <name type="scientific">Georgenia alba</name>
    <dbReference type="NCBI Taxonomy" id="2233858"/>
    <lineage>
        <taxon>Bacteria</taxon>
        <taxon>Bacillati</taxon>
        <taxon>Actinomycetota</taxon>
        <taxon>Actinomycetes</taxon>
        <taxon>Micrococcales</taxon>
        <taxon>Bogoriellaceae</taxon>
        <taxon>Georgenia</taxon>
    </lineage>
</organism>
<keyword evidence="3" id="KW-1185">Reference proteome</keyword>
<dbReference type="EMBL" id="JBHTCQ010000001">
    <property type="protein sequence ID" value="MFC7403700.1"/>
    <property type="molecule type" value="Genomic_DNA"/>
</dbReference>